<dbReference type="GO" id="GO:0005829">
    <property type="term" value="C:cytosol"/>
    <property type="evidence" value="ECO:0007669"/>
    <property type="project" value="TreeGrafter"/>
</dbReference>
<dbReference type="InterPro" id="IPR036477">
    <property type="entry name" value="Formyl_transf_N_sf"/>
</dbReference>
<evidence type="ECO:0000313" key="8">
    <source>
        <dbReference type="EMBL" id="RMA77175.1"/>
    </source>
</evidence>
<proteinExistence type="inferred from homology"/>
<accession>A0A3M0A3V9</accession>
<dbReference type="PROSITE" id="PS00373">
    <property type="entry name" value="GART"/>
    <property type="match status" value="1"/>
</dbReference>
<dbReference type="CDD" id="cd08645">
    <property type="entry name" value="FMT_core_GART"/>
    <property type="match status" value="1"/>
</dbReference>
<dbReference type="HAMAP" id="MF_01930">
    <property type="entry name" value="PurN"/>
    <property type="match status" value="1"/>
</dbReference>
<gene>
    <name evidence="6" type="primary">purN</name>
    <name evidence="8" type="ORF">BC961_1166</name>
</gene>
<evidence type="ECO:0000256" key="3">
    <source>
        <dbReference type="ARBA" id="ARBA00022755"/>
    </source>
</evidence>
<feature type="active site" description="Proton donor" evidence="6">
    <location>
        <position position="103"/>
    </location>
</feature>
<sequence>MKKIVVFASGSGTNAENIIQYFTQKESGTVLAVFTNNKNAGVIEKAKKYGVPTQIFSKEDLNEGKVLQNINSIGADWIILAGFLLKFPENIIKAFPDKIINIHPALLPKYGGKGMYGMNIHRAIVQNKEKETGITIHFVNENYDEGAIIFQKAVALNPDETAENVAVKIHELEQEYFPQVIESLLES</sequence>
<comment type="function">
    <text evidence="6">Catalyzes the transfer of a formyl group from 10-formyltetrahydrofolate to 5-phospho-ribosyl-glycinamide (GAR), producing 5-phospho-ribosyl-N-formylglycinamide (FGAR) and tetrahydrofolate.</text>
</comment>
<evidence type="ECO:0000256" key="2">
    <source>
        <dbReference type="ARBA" id="ARBA00022679"/>
    </source>
</evidence>
<comment type="caution">
    <text evidence="6">Lacks conserved residue(s) required for the propagation of feature annotation.</text>
</comment>
<dbReference type="Proteomes" id="UP000280368">
    <property type="component" value="Unassembled WGS sequence"/>
</dbReference>
<feature type="binding site" evidence="6">
    <location>
        <position position="101"/>
    </location>
    <ligand>
        <name>(6R)-10-formyltetrahydrofolate</name>
        <dbReference type="ChEBI" id="CHEBI:195366"/>
    </ligand>
</feature>
<keyword evidence="9" id="KW-1185">Reference proteome</keyword>
<comment type="catalytic activity">
    <reaction evidence="5 6">
        <text>N(1)-(5-phospho-beta-D-ribosyl)glycinamide + (6R)-10-formyltetrahydrofolate = N(2)-formyl-N(1)-(5-phospho-beta-D-ribosyl)glycinamide + (6S)-5,6,7,8-tetrahydrofolate + H(+)</text>
        <dbReference type="Rhea" id="RHEA:15053"/>
        <dbReference type="ChEBI" id="CHEBI:15378"/>
        <dbReference type="ChEBI" id="CHEBI:57453"/>
        <dbReference type="ChEBI" id="CHEBI:143788"/>
        <dbReference type="ChEBI" id="CHEBI:147286"/>
        <dbReference type="ChEBI" id="CHEBI:195366"/>
        <dbReference type="EC" id="2.1.2.2"/>
    </reaction>
</comment>
<dbReference type="RefSeq" id="WP_121924874.1">
    <property type="nucleotide sequence ID" value="NZ_CBCSGA010000001.1"/>
</dbReference>
<name>A0A3M0A3V9_9FLAO</name>
<feature type="domain" description="Formyl transferase N-terminal" evidence="7">
    <location>
        <begin position="2"/>
        <end position="181"/>
    </location>
</feature>
<dbReference type="InterPro" id="IPR002376">
    <property type="entry name" value="Formyl_transf_N"/>
</dbReference>
<protein>
    <recommendedName>
        <fullName evidence="6">Phosphoribosylglycinamide formyltransferase</fullName>
        <ecNumber evidence="6">2.1.2.2</ecNumber>
    </recommendedName>
    <alternativeName>
        <fullName evidence="6">5'-phosphoribosylglycinamide transformylase</fullName>
    </alternativeName>
    <alternativeName>
        <fullName evidence="6">GAR transformylase</fullName>
        <shortName evidence="6">GART</shortName>
    </alternativeName>
</protein>
<dbReference type="GO" id="GO:0004644">
    <property type="term" value="F:phosphoribosylglycinamide formyltransferase activity"/>
    <property type="evidence" value="ECO:0007669"/>
    <property type="project" value="UniProtKB-UniRule"/>
</dbReference>
<evidence type="ECO:0000259" key="7">
    <source>
        <dbReference type="Pfam" id="PF00551"/>
    </source>
</evidence>
<evidence type="ECO:0000313" key="9">
    <source>
        <dbReference type="Proteomes" id="UP000280368"/>
    </source>
</evidence>
<dbReference type="OrthoDB" id="9806170at2"/>
<keyword evidence="2 6" id="KW-0808">Transferase</keyword>
<feature type="binding site" evidence="6">
    <location>
        <position position="58"/>
    </location>
    <ligand>
        <name>(6R)-10-formyltetrahydrofolate</name>
        <dbReference type="ChEBI" id="CHEBI:195366"/>
    </ligand>
</feature>
<feature type="binding site" evidence="6">
    <location>
        <begin position="12"/>
        <end position="14"/>
    </location>
    <ligand>
        <name>N(1)-(5-phospho-beta-D-ribosyl)glycinamide</name>
        <dbReference type="ChEBI" id="CHEBI:143788"/>
    </ligand>
</feature>
<comment type="caution">
    <text evidence="8">The sequence shown here is derived from an EMBL/GenBank/DDBJ whole genome shotgun (WGS) entry which is preliminary data.</text>
</comment>
<reference evidence="8 9" key="1">
    <citation type="submission" date="2018-10" db="EMBL/GenBank/DDBJ databases">
        <title>Genomic Encyclopedia of Archaeal and Bacterial Type Strains, Phase II (KMG-II): from individual species to whole genera.</title>
        <authorList>
            <person name="Goeker M."/>
        </authorList>
    </citation>
    <scope>NUCLEOTIDE SEQUENCE [LARGE SCALE GENOMIC DNA]</scope>
    <source>
        <strain evidence="8 9">DSM 19727</strain>
    </source>
</reference>
<dbReference type="EMBL" id="REFH01000008">
    <property type="protein sequence ID" value="RMA77175.1"/>
    <property type="molecule type" value="Genomic_DNA"/>
</dbReference>
<evidence type="ECO:0000256" key="1">
    <source>
        <dbReference type="ARBA" id="ARBA00005054"/>
    </source>
</evidence>
<comment type="similarity">
    <text evidence="4 6">Belongs to the GART family.</text>
</comment>
<dbReference type="Pfam" id="PF00551">
    <property type="entry name" value="Formyl_trans_N"/>
    <property type="match status" value="1"/>
</dbReference>
<evidence type="ECO:0000256" key="5">
    <source>
        <dbReference type="ARBA" id="ARBA00047664"/>
    </source>
</evidence>
<organism evidence="8 9">
    <name type="scientific">Flavobacterium weaverense</name>
    <dbReference type="NCBI Taxonomy" id="271156"/>
    <lineage>
        <taxon>Bacteria</taxon>
        <taxon>Pseudomonadati</taxon>
        <taxon>Bacteroidota</taxon>
        <taxon>Flavobacteriia</taxon>
        <taxon>Flavobacteriales</taxon>
        <taxon>Flavobacteriaceae</taxon>
        <taxon>Flavobacterium</taxon>
    </lineage>
</organism>
<keyword evidence="3 6" id="KW-0658">Purine biosynthesis</keyword>
<evidence type="ECO:0000256" key="6">
    <source>
        <dbReference type="HAMAP-Rule" id="MF_01930"/>
    </source>
</evidence>
<evidence type="ECO:0000256" key="4">
    <source>
        <dbReference type="ARBA" id="ARBA00038440"/>
    </source>
</evidence>
<dbReference type="PANTHER" id="PTHR43369">
    <property type="entry name" value="PHOSPHORIBOSYLGLYCINAMIDE FORMYLTRANSFERASE"/>
    <property type="match status" value="1"/>
</dbReference>
<comment type="pathway">
    <text evidence="1 6">Purine metabolism; IMP biosynthesis via de novo pathway; N(2)-formyl-N(1)-(5-phospho-D-ribosyl)glycinamide from N(1)-(5-phospho-D-ribosyl)glycinamide (10-formyl THF route): step 1/1.</text>
</comment>
<dbReference type="AlphaFoldDB" id="A0A3M0A3V9"/>
<dbReference type="UniPathway" id="UPA00074">
    <property type="reaction ID" value="UER00126"/>
</dbReference>
<dbReference type="Gene3D" id="3.40.50.170">
    <property type="entry name" value="Formyl transferase, N-terminal domain"/>
    <property type="match status" value="1"/>
</dbReference>
<dbReference type="EC" id="2.1.2.2" evidence="6"/>
<dbReference type="GO" id="GO:0006189">
    <property type="term" value="P:'de novo' IMP biosynthetic process"/>
    <property type="evidence" value="ECO:0007669"/>
    <property type="project" value="UniProtKB-UniRule"/>
</dbReference>
<feature type="site" description="Raises pKa of active site His" evidence="6">
    <location>
        <position position="144"/>
    </location>
</feature>
<dbReference type="InterPro" id="IPR004607">
    <property type="entry name" value="GART"/>
</dbReference>
<dbReference type="SUPFAM" id="SSF53328">
    <property type="entry name" value="Formyltransferase"/>
    <property type="match status" value="1"/>
</dbReference>
<dbReference type="PANTHER" id="PTHR43369:SF2">
    <property type="entry name" value="PHOSPHORIBOSYLGLYCINAMIDE FORMYLTRANSFERASE"/>
    <property type="match status" value="1"/>
</dbReference>
<dbReference type="InterPro" id="IPR001555">
    <property type="entry name" value="GART_AS"/>
</dbReference>